<dbReference type="PROSITE" id="PS00913">
    <property type="entry name" value="ADH_IRON_1"/>
    <property type="match status" value="1"/>
</dbReference>
<evidence type="ECO:0000259" key="4">
    <source>
        <dbReference type="Pfam" id="PF00465"/>
    </source>
</evidence>
<dbReference type="CDD" id="cd08551">
    <property type="entry name" value="Fe-ADH"/>
    <property type="match status" value="1"/>
</dbReference>
<proteinExistence type="inferred from homology"/>
<dbReference type="Proteomes" id="UP000007969">
    <property type="component" value="Chromosome"/>
</dbReference>
<dbReference type="InterPro" id="IPR056798">
    <property type="entry name" value="ADH_Fe_C"/>
</dbReference>
<dbReference type="EMBL" id="AP009049">
    <property type="protein sequence ID" value="BAH07172.1"/>
    <property type="molecule type" value="Genomic_DNA"/>
</dbReference>
<organism evidence="6 7">
    <name type="scientific">Clostridium kluyveri (strain NBRC 12016)</name>
    <dbReference type="NCBI Taxonomy" id="583346"/>
    <lineage>
        <taxon>Bacteria</taxon>
        <taxon>Bacillati</taxon>
        <taxon>Bacillota</taxon>
        <taxon>Clostridia</taxon>
        <taxon>Eubacteriales</taxon>
        <taxon>Clostridiaceae</taxon>
        <taxon>Clostridium</taxon>
    </lineage>
</organism>
<keyword evidence="2" id="KW-0560">Oxidoreductase</keyword>
<evidence type="ECO:0000313" key="7">
    <source>
        <dbReference type="Proteomes" id="UP000007969"/>
    </source>
</evidence>
<dbReference type="FunFam" id="3.40.50.1970:FF:000003">
    <property type="entry name" value="Alcohol dehydrogenase, iron-containing"/>
    <property type="match status" value="1"/>
</dbReference>
<dbReference type="Gene3D" id="3.40.50.1970">
    <property type="match status" value="1"/>
</dbReference>
<gene>
    <name evidence="6" type="ordered locus">CKR_2121</name>
</gene>
<accession>B9E3U7</accession>
<feature type="domain" description="Fe-containing alcohol dehydrogenase-like C-terminal" evidence="5">
    <location>
        <begin position="193"/>
        <end position="388"/>
    </location>
</feature>
<dbReference type="Pfam" id="PF25137">
    <property type="entry name" value="ADH_Fe_C"/>
    <property type="match status" value="1"/>
</dbReference>
<dbReference type="SUPFAM" id="SSF56796">
    <property type="entry name" value="Dehydroquinate synthase-like"/>
    <property type="match status" value="1"/>
</dbReference>
<dbReference type="GO" id="GO:0046872">
    <property type="term" value="F:metal ion binding"/>
    <property type="evidence" value="ECO:0007669"/>
    <property type="project" value="InterPro"/>
</dbReference>
<dbReference type="InterPro" id="IPR039697">
    <property type="entry name" value="Alcohol_dehydrogenase_Fe"/>
</dbReference>
<evidence type="ECO:0000256" key="3">
    <source>
        <dbReference type="ARBA" id="ARBA00023027"/>
    </source>
</evidence>
<dbReference type="GO" id="GO:0004022">
    <property type="term" value="F:alcohol dehydrogenase (NAD+) activity"/>
    <property type="evidence" value="ECO:0007669"/>
    <property type="project" value="UniProtKB-ARBA"/>
</dbReference>
<name>B9E3U7_CLOK1</name>
<evidence type="ECO:0000256" key="2">
    <source>
        <dbReference type="ARBA" id="ARBA00023002"/>
    </source>
</evidence>
<evidence type="ECO:0000256" key="1">
    <source>
        <dbReference type="ARBA" id="ARBA00007358"/>
    </source>
</evidence>
<keyword evidence="3" id="KW-0520">NAD</keyword>
<evidence type="ECO:0000313" key="6">
    <source>
        <dbReference type="EMBL" id="BAH07172.1"/>
    </source>
</evidence>
<comment type="similarity">
    <text evidence="1">Belongs to the iron-containing alcohol dehydrogenase family.</text>
</comment>
<reference evidence="7" key="1">
    <citation type="submission" date="2005-09" db="EMBL/GenBank/DDBJ databases">
        <title>Complete genome sequence of Clostridium kluyveri and comparative genomics of Clostridia species.</title>
        <authorList>
            <person name="Inui M."/>
            <person name="Nonaka H."/>
            <person name="Shinoda Y."/>
            <person name="Ikenaga Y."/>
            <person name="Abe M."/>
            <person name="Naito K."/>
            <person name="Vertes A.A."/>
            <person name="Yukawa H."/>
        </authorList>
    </citation>
    <scope>NUCLEOTIDE SEQUENCE [LARGE SCALE GENOMIC DNA]</scope>
    <source>
        <strain evidence="7">NBRC 12016</strain>
    </source>
</reference>
<sequence length="388" mass="42025">MSRGVFMNYSMFQCPRDIIYGEDAVDLTGAKSLKLGKRVLIVTGKHSSKKTGALDRVSDSLKKSGLEYVIFDKVESDPSVNTVRLGVETAKEKNIDVIVALGGGSALDAAKAISMVSTNGGDILDYEKKAPEIEGIPIVALPTTAGTGSEVTKYSIITDTERKIKMLIGNDFLIPKVAILDPNLTKMMPPSVTAATGMDAFTHAVEAYISKAAQPMCDVYAVKAIELITSNLIKAVLKEDDMEARSNMLLGQMYAGLAFSNASVALVHAMSRPLGAYYKVPHGLANALLLPEVMRFNRAACSEKFKFIAKTMGENIEGKSTREASYLAIESIKNLFSETGLPKSLKEVGVDKDNFDKMAKDAVENKSTTLNPRKPTLGQLIEIYETIY</sequence>
<dbReference type="AlphaFoldDB" id="B9E3U7"/>
<dbReference type="InterPro" id="IPR001670">
    <property type="entry name" value="ADH_Fe/GldA"/>
</dbReference>
<feature type="domain" description="Alcohol dehydrogenase iron-type/glycerol dehydrogenase GldA" evidence="4">
    <location>
        <begin position="15"/>
        <end position="182"/>
    </location>
</feature>
<dbReference type="PANTHER" id="PTHR11496">
    <property type="entry name" value="ALCOHOL DEHYDROGENASE"/>
    <property type="match status" value="1"/>
</dbReference>
<evidence type="ECO:0000259" key="5">
    <source>
        <dbReference type="Pfam" id="PF25137"/>
    </source>
</evidence>
<dbReference type="HOGENOM" id="CLU_007207_0_0_9"/>
<dbReference type="Pfam" id="PF00465">
    <property type="entry name" value="Fe-ADH"/>
    <property type="match status" value="1"/>
</dbReference>
<dbReference type="FunFam" id="1.20.1090.10:FF:000001">
    <property type="entry name" value="Aldehyde-alcohol dehydrogenase"/>
    <property type="match status" value="1"/>
</dbReference>
<dbReference type="InterPro" id="IPR018211">
    <property type="entry name" value="ADH_Fe_CS"/>
</dbReference>
<protein>
    <submittedName>
        <fullName evidence="6">Uncharacterized protein</fullName>
    </submittedName>
</protein>
<dbReference type="KEGG" id="ckr:CKR_2121"/>
<dbReference type="Gene3D" id="1.20.1090.10">
    <property type="entry name" value="Dehydroquinate synthase-like - alpha domain"/>
    <property type="match status" value="1"/>
</dbReference>
<dbReference type="PANTHER" id="PTHR11496:SF102">
    <property type="entry name" value="ALCOHOL DEHYDROGENASE 4"/>
    <property type="match status" value="1"/>
</dbReference>